<feature type="region of interest" description="Disordered" evidence="2">
    <location>
        <begin position="247"/>
        <end position="269"/>
    </location>
</feature>
<sequence>MATKTSKPTRILVSGETVDGREVSDAIIQEMADSYDPKIYAARVNCEHIDGLVPENKGGQFPAYGTVLSLAAEPLEVEISGNKETVLALNAVIEVNEDYMELNAKGQKTLWSAEFVTNFRDTKKAYLTGLAITDNPASICTEVIKLSKQPFQKPEFVSEKPDSEVKSMFKKIMEKLTTNPEKPSKTEPEKTLAKSEKEPVFNLNADNGLVELLSKYMTSVESDREKASAELSEMKEQFSALKGKLEIEPAHQFSRSPATGGSDNPAAGW</sequence>
<keyword evidence="3" id="KW-0614">Plasmid</keyword>
<evidence type="ECO:0000256" key="1">
    <source>
        <dbReference type="SAM" id="Coils"/>
    </source>
</evidence>
<geneLocation type="plasmid" evidence="3">
    <name>pZZM401</name>
</geneLocation>
<organism evidence="3">
    <name type="scientific">Zymomonas mobilis subsp. mobilis (strain ATCC 31821 / ZM4 / CP4)</name>
    <dbReference type="NCBI Taxonomy" id="264203"/>
    <lineage>
        <taxon>Bacteria</taxon>
        <taxon>Pseudomonadati</taxon>
        <taxon>Pseudomonadota</taxon>
        <taxon>Alphaproteobacteria</taxon>
        <taxon>Sphingomonadales</taxon>
        <taxon>Zymomonadaceae</taxon>
        <taxon>Zymomonas</taxon>
    </lineage>
</organism>
<feature type="coiled-coil region" evidence="1">
    <location>
        <begin position="217"/>
        <end position="244"/>
    </location>
</feature>
<gene>
    <name evidence="3" type="ORF">ZZM4_0035</name>
</gene>
<dbReference type="RefSeq" id="WP_012954701.1">
    <property type="nucleotide sequence ID" value="NC_013784.1"/>
</dbReference>
<feature type="compositionally biased region" description="Polar residues" evidence="2">
    <location>
        <begin position="253"/>
        <end position="262"/>
    </location>
</feature>
<evidence type="ECO:0000313" key="3">
    <source>
        <dbReference type="EMBL" id="ADC33811.1"/>
    </source>
</evidence>
<evidence type="ECO:0000256" key="2">
    <source>
        <dbReference type="SAM" id="MobiDB-lite"/>
    </source>
</evidence>
<reference evidence="3" key="1">
    <citation type="submission" date="2010-01" db="EMBL/GenBank/DDBJ databases">
        <title>Complete sequence of plasmid1 of Zymomonas mobilis subsp. mobilis ZM4.</title>
        <authorList>
            <consortium name="US DOE Joint Genome Institute"/>
            <person name="Lucas S."/>
            <person name="Copeland A."/>
            <person name="Lapidus A."/>
            <person name="Glavina del Rio T."/>
            <person name="Tice H."/>
            <person name="Bruce D."/>
            <person name="Goodwin L."/>
            <person name="Pitluck S."/>
            <person name="Balakireva M."/>
            <person name="Brettin T."/>
            <person name="Detter J.C."/>
            <person name="Han C."/>
            <person name="Larimer F."/>
            <person name="Land M."/>
            <person name="Hauser L."/>
            <person name="Kyrpides N."/>
            <person name="Mikhailova N."/>
            <person name="Pappas K."/>
        </authorList>
    </citation>
    <scope>NUCLEOTIDE SEQUENCE [LARGE SCALE GENOMIC DNA]</scope>
    <source>
        <strain evidence="3">ZM4</strain>
        <plasmid evidence="3">pZZM401</plasmid>
    </source>
</reference>
<protein>
    <submittedName>
        <fullName evidence="3">Capsid scaffolding</fullName>
    </submittedName>
</protein>
<proteinExistence type="predicted"/>
<dbReference type="InterPro" id="IPR009228">
    <property type="entry name" value="Capsid_scaffold_GpO"/>
</dbReference>
<name>A0A806CZW2_ZYMMO</name>
<dbReference type="EMBL" id="CP001881">
    <property type="protein sequence ID" value="ADC33811.1"/>
    <property type="molecule type" value="Genomic_DNA"/>
</dbReference>
<dbReference type="AlphaFoldDB" id="A0A806CZW2"/>
<accession>A0A806CZW2</accession>
<dbReference type="GeneID" id="79905408"/>
<keyword evidence="1" id="KW-0175">Coiled coil</keyword>
<dbReference type="Pfam" id="PF05929">
    <property type="entry name" value="Phage_GPO"/>
    <property type="match status" value="1"/>
</dbReference>